<feature type="compositionally biased region" description="Polar residues" evidence="1">
    <location>
        <begin position="8"/>
        <end position="18"/>
    </location>
</feature>
<evidence type="ECO:0000313" key="2">
    <source>
        <dbReference type="EMBL" id="KAL3424539.1"/>
    </source>
</evidence>
<feature type="compositionally biased region" description="Polar residues" evidence="1">
    <location>
        <begin position="27"/>
        <end position="36"/>
    </location>
</feature>
<accession>A0ABR4PMI6</accession>
<proteinExistence type="predicted"/>
<dbReference type="Proteomes" id="UP001629113">
    <property type="component" value="Unassembled WGS sequence"/>
</dbReference>
<feature type="region of interest" description="Disordered" evidence="1">
    <location>
        <begin position="1"/>
        <end position="36"/>
    </location>
</feature>
<comment type="caution">
    <text evidence="2">The sequence shown here is derived from an EMBL/GenBank/DDBJ whole genome shotgun (WGS) entry which is preliminary data.</text>
</comment>
<evidence type="ECO:0008006" key="4">
    <source>
        <dbReference type="Google" id="ProtNLM"/>
    </source>
</evidence>
<dbReference type="Gene3D" id="4.10.60.10">
    <property type="entry name" value="Zinc finger, CCHC-type"/>
    <property type="match status" value="1"/>
</dbReference>
<gene>
    <name evidence="2" type="ORF">PVAG01_03820</name>
</gene>
<reference evidence="2 3" key="1">
    <citation type="submission" date="2024-06" db="EMBL/GenBank/DDBJ databases">
        <title>Complete genome of Phlyctema vagabunda strain 19-DSS-EL-015.</title>
        <authorList>
            <person name="Fiorenzani C."/>
        </authorList>
    </citation>
    <scope>NUCLEOTIDE SEQUENCE [LARGE SCALE GENOMIC DNA]</scope>
    <source>
        <strain evidence="2 3">19-DSS-EL-015</strain>
    </source>
</reference>
<sequence>MENDDSKANSPETDQPVSASPIPPPDSTQLQAKYPSSGSQSICGNCQHHGHVLKECRGPVDIDGAIAGCPKCNTRAHYFDDCPKADMSERMYFQVWTRLDKAPIASGRDWTRLYLLLDASSPATWPWTLQYSRQMMESRKVYVTSADPYWKTHQYPGAAGIESQAHPRLIRIMFEHQDNLRLVRTLGTVIHGTPFTNFNYNFPPQYLSDTSEATARNRSNYNVNGLILENDFSWMWLKESNALLHIVRAGSTEAEWDKLIQRGHAIVHEVTAPRSTTEYQLSPKIEDL</sequence>
<protein>
    <recommendedName>
        <fullName evidence="4">CCHC-type domain-containing protein</fullName>
    </recommendedName>
</protein>
<evidence type="ECO:0000256" key="1">
    <source>
        <dbReference type="SAM" id="MobiDB-lite"/>
    </source>
</evidence>
<evidence type="ECO:0000313" key="3">
    <source>
        <dbReference type="Proteomes" id="UP001629113"/>
    </source>
</evidence>
<name>A0ABR4PMI6_9HELO</name>
<organism evidence="2 3">
    <name type="scientific">Phlyctema vagabunda</name>
    <dbReference type="NCBI Taxonomy" id="108571"/>
    <lineage>
        <taxon>Eukaryota</taxon>
        <taxon>Fungi</taxon>
        <taxon>Dikarya</taxon>
        <taxon>Ascomycota</taxon>
        <taxon>Pezizomycotina</taxon>
        <taxon>Leotiomycetes</taxon>
        <taxon>Helotiales</taxon>
        <taxon>Dermateaceae</taxon>
        <taxon>Phlyctema</taxon>
    </lineage>
</organism>
<dbReference type="EMBL" id="JBFCZG010000003">
    <property type="protein sequence ID" value="KAL3424539.1"/>
    <property type="molecule type" value="Genomic_DNA"/>
</dbReference>
<keyword evidence="3" id="KW-1185">Reference proteome</keyword>
<dbReference type="SUPFAM" id="SSF57756">
    <property type="entry name" value="Retrovirus zinc finger-like domains"/>
    <property type="match status" value="1"/>
</dbReference>
<dbReference type="InterPro" id="IPR036875">
    <property type="entry name" value="Znf_CCHC_sf"/>
</dbReference>